<dbReference type="Proteomes" id="UP000189670">
    <property type="component" value="Unassembled WGS sequence"/>
</dbReference>
<sequence>MNDELIKKLKHIRLMNLLTNWNKYIELARNNNFSHTRLLTHVIDEEYQIKKENSRKRRLSRAKIPENLVMETFPFSQQPKLNKKKILSIYDSFDYISKKQNIIWIGPTGTGKTG</sequence>
<evidence type="ECO:0000313" key="3">
    <source>
        <dbReference type="Proteomes" id="UP000189670"/>
    </source>
</evidence>
<evidence type="ECO:0000313" key="2">
    <source>
        <dbReference type="EMBL" id="ETR67629.1"/>
    </source>
</evidence>
<dbReference type="EMBL" id="ATBP01001288">
    <property type="protein sequence ID" value="ETR67629.1"/>
    <property type="molecule type" value="Genomic_DNA"/>
</dbReference>
<dbReference type="InterPro" id="IPR027417">
    <property type="entry name" value="P-loop_NTPase"/>
</dbReference>
<feature type="non-terminal residue" evidence="2">
    <location>
        <position position="114"/>
    </location>
</feature>
<dbReference type="InterPro" id="IPR002611">
    <property type="entry name" value="IstB_ATP-bd"/>
</dbReference>
<dbReference type="Pfam" id="PF01695">
    <property type="entry name" value="IstB_IS21"/>
    <property type="match status" value="1"/>
</dbReference>
<dbReference type="GO" id="GO:0005524">
    <property type="term" value="F:ATP binding"/>
    <property type="evidence" value="ECO:0007669"/>
    <property type="project" value="InterPro"/>
</dbReference>
<name>A0A1V1NYF8_9BACT</name>
<dbReference type="Gene3D" id="3.40.50.300">
    <property type="entry name" value="P-loop containing nucleotide triphosphate hydrolases"/>
    <property type="match status" value="1"/>
</dbReference>
<dbReference type="AlphaFoldDB" id="A0A1V1NYF8"/>
<proteinExistence type="predicted"/>
<feature type="domain" description="IstB-like ATP-binding" evidence="1">
    <location>
        <begin position="8"/>
        <end position="113"/>
    </location>
</feature>
<protein>
    <submittedName>
        <fullName evidence="2">IstB ATP binding domain-containing protein</fullName>
    </submittedName>
</protein>
<reference evidence="3" key="1">
    <citation type="submission" date="2012-11" db="EMBL/GenBank/DDBJ databases">
        <authorList>
            <person name="Lucero-Rivera Y.E."/>
            <person name="Tovar-Ramirez D."/>
        </authorList>
    </citation>
    <scope>NUCLEOTIDE SEQUENCE [LARGE SCALE GENOMIC DNA]</scope>
    <source>
        <strain evidence="3">Araruama</strain>
    </source>
</reference>
<organism evidence="2 3">
    <name type="scientific">Candidatus Magnetoglobus multicellularis str. Araruama</name>
    <dbReference type="NCBI Taxonomy" id="890399"/>
    <lineage>
        <taxon>Bacteria</taxon>
        <taxon>Pseudomonadati</taxon>
        <taxon>Thermodesulfobacteriota</taxon>
        <taxon>Desulfobacteria</taxon>
        <taxon>Desulfobacterales</taxon>
        <taxon>Desulfobacteraceae</taxon>
        <taxon>Candidatus Magnetoglobus</taxon>
    </lineage>
</organism>
<accession>A0A1V1NYF8</accession>
<gene>
    <name evidence="2" type="ORF">OMM_11384</name>
</gene>
<comment type="caution">
    <text evidence="2">The sequence shown here is derived from an EMBL/GenBank/DDBJ whole genome shotgun (WGS) entry which is preliminary data.</text>
</comment>
<evidence type="ECO:0000259" key="1">
    <source>
        <dbReference type="Pfam" id="PF01695"/>
    </source>
</evidence>